<feature type="chain" id="PRO_5014765483" evidence="1">
    <location>
        <begin position="31"/>
        <end position="546"/>
    </location>
</feature>
<dbReference type="Pfam" id="PF04389">
    <property type="entry name" value="Peptidase_M28"/>
    <property type="match status" value="1"/>
</dbReference>
<dbReference type="PANTHER" id="PTHR12147:SF26">
    <property type="entry name" value="PEPTIDASE M28 DOMAIN-CONTAINING PROTEIN"/>
    <property type="match status" value="1"/>
</dbReference>
<keyword evidence="4" id="KW-1185">Reference proteome</keyword>
<feature type="domain" description="Peptidase M28" evidence="2">
    <location>
        <begin position="301"/>
        <end position="516"/>
    </location>
</feature>
<dbReference type="InterPro" id="IPR007484">
    <property type="entry name" value="Peptidase_M28"/>
</dbReference>
<organism evidence="3 4">
    <name type="scientific">Sphingomonas psychrotolerans</name>
    <dbReference type="NCBI Taxonomy" id="1327635"/>
    <lineage>
        <taxon>Bacteria</taxon>
        <taxon>Pseudomonadati</taxon>
        <taxon>Pseudomonadota</taxon>
        <taxon>Alphaproteobacteria</taxon>
        <taxon>Sphingomonadales</taxon>
        <taxon>Sphingomonadaceae</taxon>
        <taxon>Sphingomonas</taxon>
    </lineage>
</organism>
<dbReference type="GO" id="GO:0008235">
    <property type="term" value="F:metalloexopeptidase activity"/>
    <property type="evidence" value="ECO:0007669"/>
    <property type="project" value="InterPro"/>
</dbReference>
<sequence>MVPRIRFLPSCLKGGRVAAALLALASPAHAQQLPPEQSALAAHVQFLAQDTLRGREAGTHEYDIAAEYVAAQMLATGLAPGAGGNWLQPVGLATWRPAEKAKWTLTRGGSAIPLQFGIDFVNQGIPTTPDYRASGPVVFAGYGLVYPEGKRDDYRGLDVRGKIVALYAGVPAGLPDEVAAHLGDDDQKARLAEARGAKAVIILESLERRGEFPVEAMAPYYDYERTTWIAPDGKPHMIAPGAPVVGYVGQAGAEKLFAGSRIKWRDVLAAERRGARLPTGPLVGTLAVTAKTQVRASRSSNVVGLLEGSDPALRGEYLVLSAHLDHVGIGEPEKGDSIYNGAMDNAVGVGTMLEIARTFRASGKRPRRSILFVALTAEEKGLVGSSYFAARPGVPQGSLIADINLDMPILTFAMQDIVVLGGERSSLGAVYAAAAAAEGLRVVPDPAPEEMFFVRSDHYSFVQAGIPAVSIDSGPGGPGEAAQQDFLANHYHKPSDDLSLPIDWAAAAKFTRVNYAAARAIADADARPRWAKGDFFGARFGGYGAR</sequence>
<protein>
    <submittedName>
        <fullName evidence="3">Peptidase M28</fullName>
    </submittedName>
</protein>
<gene>
    <name evidence="3" type="ORF">CVN68_15870</name>
</gene>
<dbReference type="EMBL" id="CP024923">
    <property type="protein sequence ID" value="ATY33258.1"/>
    <property type="molecule type" value="Genomic_DNA"/>
</dbReference>
<dbReference type="Gene3D" id="3.40.630.10">
    <property type="entry name" value="Zn peptidases"/>
    <property type="match status" value="1"/>
</dbReference>
<dbReference type="KEGG" id="sphc:CVN68_15870"/>
<accession>A0A2K8MH88</accession>
<name>A0A2K8MH88_9SPHN</name>
<dbReference type="SUPFAM" id="SSF53187">
    <property type="entry name" value="Zn-dependent exopeptidases"/>
    <property type="match status" value="1"/>
</dbReference>
<proteinExistence type="predicted"/>
<dbReference type="Gene3D" id="3.50.30.30">
    <property type="match status" value="1"/>
</dbReference>
<evidence type="ECO:0000259" key="2">
    <source>
        <dbReference type="Pfam" id="PF04389"/>
    </source>
</evidence>
<dbReference type="RefSeq" id="WP_100283062.1">
    <property type="nucleotide sequence ID" value="NZ_CP024923.1"/>
</dbReference>
<dbReference type="InterPro" id="IPR046450">
    <property type="entry name" value="PA_dom_sf"/>
</dbReference>
<evidence type="ECO:0000256" key="1">
    <source>
        <dbReference type="SAM" id="SignalP"/>
    </source>
</evidence>
<evidence type="ECO:0000313" key="3">
    <source>
        <dbReference type="EMBL" id="ATY33258.1"/>
    </source>
</evidence>
<dbReference type="GO" id="GO:0006508">
    <property type="term" value="P:proteolysis"/>
    <property type="evidence" value="ECO:0007669"/>
    <property type="project" value="InterPro"/>
</dbReference>
<reference evidence="3 4" key="1">
    <citation type="submission" date="2017-11" db="EMBL/GenBank/DDBJ databases">
        <title>Complete genome sequence of Sphingomonas sp. Strain Cra20, a psychrotolerant potential plant growth promoting rhizobacteria.</title>
        <authorList>
            <person name="Luo Y."/>
        </authorList>
    </citation>
    <scope>NUCLEOTIDE SEQUENCE [LARGE SCALE GENOMIC DNA]</scope>
    <source>
        <strain evidence="3 4">Cra20</strain>
    </source>
</reference>
<dbReference type="SUPFAM" id="SSF52025">
    <property type="entry name" value="PA domain"/>
    <property type="match status" value="1"/>
</dbReference>
<evidence type="ECO:0000313" key="4">
    <source>
        <dbReference type="Proteomes" id="UP000229081"/>
    </source>
</evidence>
<dbReference type="PANTHER" id="PTHR12147">
    <property type="entry name" value="METALLOPEPTIDASE M28 FAMILY MEMBER"/>
    <property type="match status" value="1"/>
</dbReference>
<dbReference type="AlphaFoldDB" id="A0A2K8MH88"/>
<dbReference type="OrthoDB" id="9778250at2"/>
<dbReference type="InterPro" id="IPR045175">
    <property type="entry name" value="M28_fam"/>
</dbReference>
<feature type="signal peptide" evidence="1">
    <location>
        <begin position="1"/>
        <end position="30"/>
    </location>
</feature>
<keyword evidence="1" id="KW-0732">Signal</keyword>
<dbReference type="Proteomes" id="UP000229081">
    <property type="component" value="Chromosome"/>
</dbReference>